<reference evidence="2 4" key="1">
    <citation type="submission" date="2020-01" db="EMBL/GenBank/DDBJ databases">
        <authorList>
            <consortium name="DOE Joint Genome Institute"/>
            <person name="Haridas S."/>
            <person name="Albert R."/>
            <person name="Binder M."/>
            <person name="Bloem J."/>
            <person name="Labutti K."/>
            <person name="Salamov A."/>
            <person name="Andreopoulos B."/>
            <person name="Baker S.E."/>
            <person name="Barry K."/>
            <person name="Bills G."/>
            <person name="Bluhm B.H."/>
            <person name="Cannon C."/>
            <person name="Castanera R."/>
            <person name="Culley D.E."/>
            <person name="Daum C."/>
            <person name="Ezra D."/>
            <person name="Gonzalez J.B."/>
            <person name="Henrissat B."/>
            <person name="Kuo A."/>
            <person name="Liang C."/>
            <person name="Lipzen A."/>
            <person name="Lutzoni F."/>
            <person name="Magnuson J."/>
            <person name="Mondo S."/>
            <person name="Nolan M."/>
            <person name="Ohm R."/>
            <person name="Pangilinan J."/>
            <person name="Park H.-J."/>
            <person name="Ramirez L."/>
            <person name="Alfaro M."/>
            <person name="Sun H."/>
            <person name="Tritt A."/>
            <person name="Yoshinaga Y."/>
            <person name="Zwiers L.-H."/>
            <person name="Turgeon B.G."/>
            <person name="Goodwin S.B."/>
            <person name="Spatafora J.W."/>
            <person name="Crous P.W."/>
            <person name="Grigoriev I.V."/>
        </authorList>
    </citation>
    <scope>NUCLEOTIDE SEQUENCE</scope>
    <source>
        <strain evidence="2 4">CBS 781.70</strain>
    </source>
</reference>
<dbReference type="OrthoDB" id="10250990at2759"/>
<feature type="transmembrane region" description="Helical" evidence="1">
    <location>
        <begin position="60"/>
        <end position="80"/>
    </location>
</feature>
<keyword evidence="3" id="KW-1185">Reference proteome</keyword>
<evidence type="ECO:0000313" key="2">
    <source>
        <dbReference type="EMBL" id="KAF1813917.1"/>
    </source>
</evidence>
<gene>
    <name evidence="2 4" type="ORF">P152DRAFT_297762</name>
</gene>
<protein>
    <submittedName>
        <fullName evidence="2 4">Uncharacterized protein</fullName>
    </submittedName>
</protein>
<dbReference type="EMBL" id="ML975154">
    <property type="protein sequence ID" value="KAF1813917.1"/>
    <property type="molecule type" value="Genomic_DNA"/>
</dbReference>
<reference evidence="4" key="2">
    <citation type="submission" date="2020-04" db="EMBL/GenBank/DDBJ databases">
        <authorList>
            <consortium name="NCBI Genome Project"/>
        </authorList>
    </citation>
    <scope>NUCLEOTIDE SEQUENCE</scope>
    <source>
        <strain evidence="4">CBS 781.70</strain>
    </source>
</reference>
<evidence type="ECO:0000313" key="3">
    <source>
        <dbReference type="Proteomes" id="UP000504638"/>
    </source>
</evidence>
<name>A0A6G1G761_9PEZI</name>
<organism evidence="2">
    <name type="scientific">Eremomyces bilateralis CBS 781.70</name>
    <dbReference type="NCBI Taxonomy" id="1392243"/>
    <lineage>
        <taxon>Eukaryota</taxon>
        <taxon>Fungi</taxon>
        <taxon>Dikarya</taxon>
        <taxon>Ascomycota</taxon>
        <taxon>Pezizomycotina</taxon>
        <taxon>Dothideomycetes</taxon>
        <taxon>Dothideomycetes incertae sedis</taxon>
        <taxon>Eremomycetales</taxon>
        <taxon>Eremomycetaceae</taxon>
        <taxon>Eremomyces</taxon>
    </lineage>
</organism>
<evidence type="ECO:0000313" key="4">
    <source>
        <dbReference type="RefSeq" id="XP_033535548.1"/>
    </source>
</evidence>
<dbReference type="AlphaFoldDB" id="A0A6G1G761"/>
<dbReference type="RefSeq" id="XP_033535548.1">
    <property type="nucleotide sequence ID" value="XM_033675055.1"/>
</dbReference>
<sequence length="197" mass="22209">MDTIPSTPPPCLVDDRRSIVEIIVKYFVVHLTTIAAFAHSPSRGRGRMETGLLRPCARAFLFQHIAGLAAIVAIALYNAFLPRHQRTDVWEVVHCLFGIVDDDSHDDRHADDGQRFWKRFGEPLLAIGFLTQCSSSVYLYSRRLAFAPDSLTIADQKVFELASSGLFAGFTWLALKANLKPFSGAVPWRFLDWTHEF</sequence>
<evidence type="ECO:0000256" key="1">
    <source>
        <dbReference type="SAM" id="Phobius"/>
    </source>
</evidence>
<reference evidence="4" key="3">
    <citation type="submission" date="2025-04" db="UniProtKB">
        <authorList>
            <consortium name="RefSeq"/>
        </authorList>
    </citation>
    <scope>IDENTIFICATION</scope>
    <source>
        <strain evidence="4">CBS 781.70</strain>
    </source>
</reference>
<feature type="transmembrane region" description="Helical" evidence="1">
    <location>
        <begin position="22"/>
        <end position="40"/>
    </location>
</feature>
<keyword evidence="1" id="KW-0472">Membrane</keyword>
<dbReference type="GeneID" id="54415625"/>
<keyword evidence="1" id="KW-0812">Transmembrane</keyword>
<dbReference type="Proteomes" id="UP000504638">
    <property type="component" value="Unplaced"/>
</dbReference>
<proteinExistence type="predicted"/>
<accession>A0A6G1G761</accession>
<keyword evidence="1" id="KW-1133">Transmembrane helix</keyword>